<dbReference type="Proteomes" id="UP000799777">
    <property type="component" value="Unassembled WGS sequence"/>
</dbReference>
<organism evidence="1 2">
    <name type="scientific">Setomelanomma holmii</name>
    <dbReference type="NCBI Taxonomy" id="210430"/>
    <lineage>
        <taxon>Eukaryota</taxon>
        <taxon>Fungi</taxon>
        <taxon>Dikarya</taxon>
        <taxon>Ascomycota</taxon>
        <taxon>Pezizomycotina</taxon>
        <taxon>Dothideomycetes</taxon>
        <taxon>Pleosporomycetidae</taxon>
        <taxon>Pleosporales</taxon>
        <taxon>Pleosporineae</taxon>
        <taxon>Phaeosphaeriaceae</taxon>
        <taxon>Setomelanomma</taxon>
    </lineage>
</organism>
<dbReference type="OrthoDB" id="3781271at2759"/>
<name>A0A9P4HFR9_9PLEO</name>
<protein>
    <submittedName>
        <fullName evidence="1">Uncharacterized protein</fullName>
    </submittedName>
</protein>
<evidence type="ECO:0000313" key="1">
    <source>
        <dbReference type="EMBL" id="KAF2033439.1"/>
    </source>
</evidence>
<sequence length="116" mass="12795">MSMLAHAFDPAASMQSETILNKRAALITAIGLVASSKAAPLEITNLGQMLHLLPRQANVTCPPTLNSMPKAAGLPSVKTMPDPFVYLDGKTRVQSKDEWYACRQPEIMKLLQEYYF</sequence>
<accession>A0A9P4HFR9</accession>
<keyword evidence="2" id="KW-1185">Reference proteome</keyword>
<dbReference type="Gene3D" id="3.40.50.1820">
    <property type="entry name" value="alpha/beta hydrolase"/>
    <property type="match status" value="1"/>
</dbReference>
<dbReference type="InterPro" id="IPR029058">
    <property type="entry name" value="AB_hydrolase_fold"/>
</dbReference>
<dbReference type="EMBL" id="ML978166">
    <property type="protein sequence ID" value="KAF2033439.1"/>
    <property type="molecule type" value="Genomic_DNA"/>
</dbReference>
<evidence type="ECO:0000313" key="2">
    <source>
        <dbReference type="Proteomes" id="UP000799777"/>
    </source>
</evidence>
<dbReference type="AlphaFoldDB" id="A0A9P4HFR9"/>
<comment type="caution">
    <text evidence="1">The sequence shown here is derived from an EMBL/GenBank/DDBJ whole genome shotgun (WGS) entry which is preliminary data.</text>
</comment>
<reference evidence="1" key="1">
    <citation type="journal article" date="2020" name="Stud. Mycol.">
        <title>101 Dothideomycetes genomes: a test case for predicting lifestyles and emergence of pathogens.</title>
        <authorList>
            <person name="Haridas S."/>
            <person name="Albert R."/>
            <person name="Binder M."/>
            <person name="Bloem J."/>
            <person name="Labutti K."/>
            <person name="Salamov A."/>
            <person name="Andreopoulos B."/>
            <person name="Baker S."/>
            <person name="Barry K."/>
            <person name="Bills G."/>
            <person name="Bluhm B."/>
            <person name="Cannon C."/>
            <person name="Castanera R."/>
            <person name="Culley D."/>
            <person name="Daum C."/>
            <person name="Ezra D."/>
            <person name="Gonzalez J."/>
            <person name="Henrissat B."/>
            <person name="Kuo A."/>
            <person name="Liang C."/>
            <person name="Lipzen A."/>
            <person name="Lutzoni F."/>
            <person name="Magnuson J."/>
            <person name="Mondo S."/>
            <person name="Nolan M."/>
            <person name="Ohm R."/>
            <person name="Pangilinan J."/>
            <person name="Park H.-J."/>
            <person name="Ramirez L."/>
            <person name="Alfaro M."/>
            <person name="Sun H."/>
            <person name="Tritt A."/>
            <person name="Yoshinaga Y."/>
            <person name="Zwiers L.-H."/>
            <person name="Turgeon B."/>
            <person name="Goodwin S."/>
            <person name="Spatafora J."/>
            <person name="Crous P."/>
            <person name="Grigoriev I."/>
        </authorList>
    </citation>
    <scope>NUCLEOTIDE SEQUENCE</scope>
    <source>
        <strain evidence="1">CBS 110217</strain>
    </source>
</reference>
<gene>
    <name evidence="1" type="ORF">EK21DRAFT_108907</name>
</gene>
<proteinExistence type="predicted"/>